<keyword evidence="7" id="KW-1185">Reference proteome</keyword>
<feature type="transmembrane region" description="Helical" evidence="5">
    <location>
        <begin position="53"/>
        <end position="74"/>
    </location>
</feature>
<organism evidence="6 7">
    <name type="scientific">Paramecium primaurelia</name>
    <dbReference type="NCBI Taxonomy" id="5886"/>
    <lineage>
        <taxon>Eukaryota</taxon>
        <taxon>Sar</taxon>
        <taxon>Alveolata</taxon>
        <taxon>Ciliophora</taxon>
        <taxon>Intramacronucleata</taxon>
        <taxon>Oligohymenophorea</taxon>
        <taxon>Peniculida</taxon>
        <taxon>Parameciidae</taxon>
        <taxon>Paramecium</taxon>
    </lineage>
</organism>
<feature type="transmembrane region" description="Helical" evidence="5">
    <location>
        <begin position="81"/>
        <end position="106"/>
    </location>
</feature>
<evidence type="ECO:0000256" key="3">
    <source>
        <dbReference type="ARBA" id="ARBA00022989"/>
    </source>
</evidence>
<accession>A0A8S1NI35</accession>
<comment type="caution">
    <text evidence="6">The sequence shown here is derived from an EMBL/GenBank/DDBJ whole genome shotgun (WGS) entry which is preliminary data.</text>
</comment>
<dbReference type="AlphaFoldDB" id="A0A8S1NI35"/>
<evidence type="ECO:0000256" key="4">
    <source>
        <dbReference type="ARBA" id="ARBA00023136"/>
    </source>
</evidence>
<sequence>MCLPVSCLKCIVEFEAILILIGGLGSFGFTIYLQIEYNIEKQDDTNQLGPGTIVTFWIISSCMILNGIIGILGGKKKSACLLLLFNLVNIGLLLGFIALMILGYVLANRIEKNDIKDYCSSTTPLQQTQNLGQNLLCSSDCECYIENPGNLPPSYVNYSTTDTSQATKVQDCQYYSDNWNDTQKNQAYFFLNIEKKYDCSGWCNPFSLQIFYDINNNFDQSNDQCLFSAQQQLYDTCQIIGDISAGMTGLMGLMVIFTFCLCCHPTKKDQDYYQKLAYYDS</sequence>
<evidence type="ECO:0000256" key="5">
    <source>
        <dbReference type="SAM" id="Phobius"/>
    </source>
</evidence>
<keyword evidence="2 5" id="KW-0812">Transmembrane</keyword>
<dbReference type="Proteomes" id="UP000688137">
    <property type="component" value="Unassembled WGS sequence"/>
</dbReference>
<dbReference type="InterPro" id="IPR018499">
    <property type="entry name" value="Tetraspanin/Peripherin"/>
</dbReference>
<dbReference type="GO" id="GO:0016020">
    <property type="term" value="C:membrane"/>
    <property type="evidence" value="ECO:0007669"/>
    <property type="project" value="UniProtKB-SubCell"/>
</dbReference>
<reference evidence="6" key="1">
    <citation type="submission" date="2021-01" db="EMBL/GenBank/DDBJ databases">
        <authorList>
            <consortium name="Genoscope - CEA"/>
            <person name="William W."/>
        </authorList>
    </citation>
    <scope>NUCLEOTIDE SEQUENCE</scope>
</reference>
<feature type="transmembrane region" description="Helical" evidence="5">
    <location>
        <begin position="12"/>
        <end position="33"/>
    </location>
</feature>
<evidence type="ECO:0008006" key="8">
    <source>
        <dbReference type="Google" id="ProtNLM"/>
    </source>
</evidence>
<name>A0A8S1NI35_PARPR</name>
<gene>
    <name evidence="6" type="ORF">PPRIM_AZ9-3.1.T0890053</name>
</gene>
<protein>
    <recommendedName>
        <fullName evidence="8">Tetraspanin family protein</fullName>
    </recommendedName>
</protein>
<evidence type="ECO:0000313" key="7">
    <source>
        <dbReference type="Proteomes" id="UP000688137"/>
    </source>
</evidence>
<dbReference type="OMA" id="MVIFTFC"/>
<dbReference type="EMBL" id="CAJJDM010000092">
    <property type="protein sequence ID" value="CAD8091772.1"/>
    <property type="molecule type" value="Genomic_DNA"/>
</dbReference>
<proteinExistence type="predicted"/>
<keyword evidence="3 5" id="KW-1133">Transmembrane helix</keyword>
<evidence type="ECO:0000256" key="2">
    <source>
        <dbReference type="ARBA" id="ARBA00022692"/>
    </source>
</evidence>
<evidence type="ECO:0000256" key="1">
    <source>
        <dbReference type="ARBA" id="ARBA00004141"/>
    </source>
</evidence>
<dbReference type="Pfam" id="PF00335">
    <property type="entry name" value="Tetraspanin"/>
    <property type="match status" value="1"/>
</dbReference>
<evidence type="ECO:0000313" key="6">
    <source>
        <dbReference type="EMBL" id="CAD8091772.1"/>
    </source>
</evidence>
<comment type="subcellular location">
    <subcellularLocation>
        <location evidence="1">Membrane</location>
        <topology evidence="1">Multi-pass membrane protein</topology>
    </subcellularLocation>
</comment>
<keyword evidence="4 5" id="KW-0472">Membrane</keyword>